<proteinExistence type="predicted"/>
<sequence>MEEVDIDGRSGLLGPVSLSYEFGSFPRYLIPPHIRWDEKKEPKYTTLQEFFFDKKTSPEEQGIRHRFHTVPLCMVDLDSTKFALAPETTRELLKRLSQKSLNKYNSEWVCFF</sequence>
<name>A0ABM1QF13_CAMSA</name>
<reference evidence="1" key="1">
    <citation type="journal article" date="2014" name="Nat. Commun.">
        <title>The emerging biofuel crop Camelina sativa retains a highly undifferentiated hexaploid genome structure.</title>
        <authorList>
            <person name="Kagale S."/>
            <person name="Koh C."/>
            <person name="Nixon J."/>
            <person name="Bollina V."/>
            <person name="Clarke W.E."/>
            <person name="Tuteja R."/>
            <person name="Spillane C."/>
            <person name="Robinson S.J."/>
            <person name="Links M.G."/>
            <person name="Clarke C."/>
            <person name="Higgins E.E."/>
            <person name="Huebert T."/>
            <person name="Sharpe A.G."/>
            <person name="Parkin I.A."/>
        </authorList>
    </citation>
    <scope>NUCLEOTIDE SEQUENCE [LARGE SCALE GENOMIC DNA]</scope>
    <source>
        <strain evidence="1">cv. DH55</strain>
    </source>
</reference>
<keyword evidence="1" id="KW-1185">Reference proteome</keyword>
<evidence type="ECO:0000313" key="1">
    <source>
        <dbReference type="Proteomes" id="UP000694864"/>
    </source>
</evidence>
<dbReference type="GeneID" id="104714677"/>
<accession>A0ABM1QF13</accession>
<evidence type="ECO:0000313" key="2">
    <source>
        <dbReference type="RefSeq" id="XP_019085351.1"/>
    </source>
</evidence>
<organism evidence="1 2">
    <name type="scientific">Camelina sativa</name>
    <name type="common">False flax</name>
    <name type="synonym">Myagrum sativum</name>
    <dbReference type="NCBI Taxonomy" id="90675"/>
    <lineage>
        <taxon>Eukaryota</taxon>
        <taxon>Viridiplantae</taxon>
        <taxon>Streptophyta</taxon>
        <taxon>Embryophyta</taxon>
        <taxon>Tracheophyta</taxon>
        <taxon>Spermatophyta</taxon>
        <taxon>Magnoliopsida</taxon>
        <taxon>eudicotyledons</taxon>
        <taxon>Gunneridae</taxon>
        <taxon>Pentapetalae</taxon>
        <taxon>rosids</taxon>
        <taxon>malvids</taxon>
        <taxon>Brassicales</taxon>
        <taxon>Brassicaceae</taxon>
        <taxon>Camelineae</taxon>
        <taxon>Camelina</taxon>
    </lineage>
</organism>
<gene>
    <name evidence="2" type="primary">LOC104714677</name>
</gene>
<dbReference type="RefSeq" id="XP_019085351.1">
    <property type="nucleotide sequence ID" value="XM_019229806.1"/>
</dbReference>
<dbReference type="Proteomes" id="UP000694864">
    <property type="component" value="Chromosome 9"/>
</dbReference>
<reference evidence="2" key="2">
    <citation type="submission" date="2025-08" db="UniProtKB">
        <authorList>
            <consortium name="RefSeq"/>
        </authorList>
    </citation>
    <scope>IDENTIFICATION</scope>
    <source>
        <tissue evidence="2">Leaf</tissue>
    </source>
</reference>
<protein>
    <submittedName>
        <fullName evidence="2">Uncharacterized protein LOC104714677</fullName>
    </submittedName>
</protein>